<keyword evidence="4" id="KW-1185">Reference proteome</keyword>
<dbReference type="PANTHER" id="PTHR47756:SF2">
    <property type="entry name" value="BLL6612 PROTEIN"/>
    <property type="match status" value="1"/>
</dbReference>
<proteinExistence type="predicted"/>
<accession>A0ABW0INM2</accession>
<dbReference type="InterPro" id="IPR046531">
    <property type="entry name" value="DUF6596"/>
</dbReference>
<dbReference type="Proteomes" id="UP001596053">
    <property type="component" value="Unassembled WGS sequence"/>
</dbReference>
<dbReference type="InterPro" id="IPR013324">
    <property type="entry name" value="RNA_pol_sigma_r3/r4-like"/>
</dbReference>
<dbReference type="Pfam" id="PF04542">
    <property type="entry name" value="Sigma70_r2"/>
    <property type="match status" value="1"/>
</dbReference>
<reference evidence="4" key="1">
    <citation type="journal article" date="2019" name="Int. J. Syst. Evol. Microbiol.">
        <title>The Global Catalogue of Microorganisms (GCM) 10K type strain sequencing project: providing services to taxonomists for standard genome sequencing and annotation.</title>
        <authorList>
            <consortium name="The Broad Institute Genomics Platform"/>
            <consortium name="The Broad Institute Genome Sequencing Center for Infectious Disease"/>
            <person name="Wu L."/>
            <person name="Ma J."/>
        </authorList>
    </citation>
    <scope>NUCLEOTIDE SEQUENCE [LARGE SCALE GENOMIC DNA]</scope>
    <source>
        <strain evidence="4">NCAIM B.01391</strain>
    </source>
</reference>
<dbReference type="RefSeq" id="WP_377796073.1">
    <property type="nucleotide sequence ID" value="NZ_JBHSLW010000006.1"/>
</dbReference>
<name>A0ABW0INM2_9HYPH</name>
<dbReference type="InterPro" id="IPR007627">
    <property type="entry name" value="RNA_pol_sigma70_r2"/>
</dbReference>
<dbReference type="PANTHER" id="PTHR47756">
    <property type="entry name" value="BLL6612 PROTEIN-RELATED"/>
    <property type="match status" value="1"/>
</dbReference>
<organism evidence="3 4">
    <name type="scientific">Bosea eneae</name>
    <dbReference type="NCBI Taxonomy" id="151454"/>
    <lineage>
        <taxon>Bacteria</taxon>
        <taxon>Pseudomonadati</taxon>
        <taxon>Pseudomonadota</taxon>
        <taxon>Alphaproteobacteria</taxon>
        <taxon>Hyphomicrobiales</taxon>
        <taxon>Boseaceae</taxon>
        <taxon>Bosea</taxon>
    </lineage>
</organism>
<dbReference type="SUPFAM" id="SSF88946">
    <property type="entry name" value="Sigma2 domain of RNA polymerase sigma factors"/>
    <property type="match status" value="1"/>
</dbReference>
<evidence type="ECO:0000259" key="1">
    <source>
        <dbReference type="Pfam" id="PF04542"/>
    </source>
</evidence>
<evidence type="ECO:0000313" key="3">
    <source>
        <dbReference type="EMBL" id="MFC5418716.1"/>
    </source>
</evidence>
<dbReference type="Gene3D" id="1.10.1740.10">
    <property type="match status" value="1"/>
</dbReference>
<feature type="domain" description="RNA polymerase sigma-70 region 2" evidence="1">
    <location>
        <begin position="21"/>
        <end position="83"/>
    </location>
</feature>
<comment type="caution">
    <text evidence="3">The sequence shown here is derived from an EMBL/GenBank/DDBJ whole genome shotgun (WGS) entry which is preliminary data.</text>
</comment>
<sequence length="417" mass="44066">MTGEVQACAARAAAEFAARSSYGRLLATLARQWRDIAAAEDALADAFRAALERWPQTGVPARPDAWLLTSARNSLIDGARRGRVRAEAAPTLALLAEDAEANPADLFPDERLKLLFVCAHPAIDASVRPALMLQTVLGFNASRIAAAFLTSPEALGQRLVRAKAKIRDAGLTFVIPGEAELTERLHCVLQAIYAAYGSGWEDVVGTDPKRHGLAEEAIFLARLLAGLLPHEPEAHGLLALMLHCEARRAARRDPAGAFVALADQATHLWSDALIGEAEQVLAKAAALKRLGPFQLEAAIQSVHAGRARSGRTDWQALAQLYEGLVRLAPSIGALTGRAAACAEAFGPELGLALLAELPEAQIAGYQPYWALKAHLLARGGEAGAANEAYTQAIGLSEDPAVRASLSSARDAASGSTR</sequence>
<evidence type="ECO:0000313" key="4">
    <source>
        <dbReference type="Proteomes" id="UP001596053"/>
    </source>
</evidence>
<dbReference type="EMBL" id="JBHSLW010000006">
    <property type="protein sequence ID" value="MFC5418716.1"/>
    <property type="molecule type" value="Genomic_DNA"/>
</dbReference>
<gene>
    <name evidence="3" type="ORF">ACFPOB_03975</name>
</gene>
<feature type="domain" description="DUF6596" evidence="2">
    <location>
        <begin position="184"/>
        <end position="285"/>
    </location>
</feature>
<dbReference type="InterPro" id="IPR013325">
    <property type="entry name" value="RNA_pol_sigma_r2"/>
</dbReference>
<evidence type="ECO:0000259" key="2">
    <source>
        <dbReference type="Pfam" id="PF20239"/>
    </source>
</evidence>
<protein>
    <submittedName>
        <fullName evidence="3">RNA polymerase sigma factor</fullName>
    </submittedName>
</protein>
<dbReference type="SUPFAM" id="SSF88659">
    <property type="entry name" value="Sigma3 and sigma4 domains of RNA polymerase sigma factors"/>
    <property type="match status" value="1"/>
</dbReference>
<dbReference type="Pfam" id="PF20239">
    <property type="entry name" value="DUF6596"/>
    <property type="match status" value="1"/>
</dbReference>